<evidence type="ECO:0000313" key="3">
    <source>
        <dbReference type="Proteomes" id="UP001221898"/>
    </source>
</evidence>
<protein>
    <submittedName>
        <fullName evidence="2">Uncharacterized protein</fullName>
    </submittedName>
</protein>
<evidence type="ECO:0000313" key="2">
    <source>
        <dbReference type="EMBL" id="KAJ8413273.1"/>
    </source>
</evidence>
<dbReference type="Proteomes" id="UP001221898">
    <property type="component" value="Unassembled WGS sequence"/>
</dbReference>
<accession>A0AAD7T2Q4</accession>
<name>A0AAD7T2Q4_9TELE</name>
<comment type="caution">
    <text evidence="2">The sequence shown here is derived from an EMBL/GenBank/DDBJ whole genome shotgun (WGS) entry which is preliminary data.</text>
</comment>
<dbReference type="EMBL" id="JAINUG010000016">
    <property type="protein sequence ID" value="KAJ8413273.1"/>
    <property type="molecule type" value="Genomic_DNA"/>
</dbReference>
<evidence type="ECO:0000256" key="1">
    <source>
        <dbReference type="SAM" id="MobiDB-lite"/>
    </source>
</evidence>
<feature type="region of interest" description="Disordered" evidence="1">
    <location>
        <begin position="1"/>
        <end position="35"/>
    </location>
</feature>
<proteinExistence type="predicted"/>
<reference evidence="2" key="1">
    <citation type="journal article" date="2023" name="Science">
        <title>Genome structures resolve the early diversification of teleost fishes.</title>
        <authorList>
            <person name="Parey E."/>
            <person name="Louis A."/>
            <person name="Montfort J."/>
            <person name="Bouchez O."/>
            <person name="Roques C."/>
            <person name="Iampietro C."/>
            <person name="Lluch J."/>
            <person name="Castinel A."/>
            <person name="Donnadieu C."/>
            <person name="Desvignes T."/>
            <person name="Floi Bucao C."/>
            <person name="Jouanno E."/>
            <person name="Wen M."/>
            <person name="Mejri S."/>
            <person name="Dirks R."/>
            <person name="Jansen H."/>
            <person name="Henkel C."/>
            <person name="Chen W.J."/>
            <person name="Zahm M."/>
            <person name="Cabau C."/>
            <person name="Klopp C."/>
            <person name="Thompson A.W."/>
            <person name="Robinson-Rechavi M."/>
            <person name="Braasch I."/>
            <person name="Lecointre G."/>
            <person name="Bobe J."/>
            <person name="Postlethwait J.H."/>
            <person name="Berthelot C."/>
            <person name="Roest Crollius H."/>
            <person name="Guiguen Y."/>
        </authorList>
    </citation>
    <scope>NUCLEOTIDE SEQUENCE</scope>
    <source>
        <strain evidence="2">NC1722</strain>
    </source>
</reference>
<dbReference type="AlphaFoldDB" id="A0AAD7T2Q4"/>
<sequence length="122" mass="13123">MAFIPAHNGSLTGLTRTAGEKPASSLSPDQRPLLSHAVAPAPYRTLHRSFQIRTATGVKVPVKGIRAYRYEVINAGGASGDSPCGPEHLSALGAPFKACEDRSRNRRRGMTHSGELKARFKE</sequence>
<feature type="region of interest" description="Disordered" evidence="1">
    <location>
        <begin position="100"/>
        <end position="122"/>
    </location>
</feature>
<organism evidence="2 3">
    <name type="scientific">Aldrovandia affinis</name>
    <dbReference type="NCBI Taxonomy" id="143900"/>
    <lineage>
        <taxon>Eukaryota</taxon>
        <taxon>Metazoa</taxon>
        <taxon>Chordata</taxon>
        <taxon>Craniata</taxon>
        <taxon>Vertebrata</taxon>
        <taxon>Euteleostomi</taxon>
        <taxon>Actinopterygii</taxon>
        <taxon>Neopterygii</taxon>
        <taxon>Teleostei</taxon>
        <taxon>Notacanthiformes</taxon>
        <taxon>Halosauridae</taxon>
        <taxon>Aldrovandia</taxon>
    </lineage>
</organism>
<gene>
    <name evidence="2" type="ORF">AAFF_G00092690</name>
</gene>
<keyword evidence="3" id="KW-1185">Reference proteome</keyword>